<organism evidence="7 8">
    <name type="scientific">Limosilactobacillus fermentum</name>
    <name type="common">Lactobacillus fermentum</name>
    <dbReference type="NCBI Taxonomy" id="1613"/>
    <lineage>
        <taxon>Bacteria</taxon>
        <taxon>Bacillati</taxon>
        <taxon>Bacillota</taxon>
        <taxon>Bacilli</taxon>
        <taxon>Lactobacillales</taxon>
        <taxon>Lactobacillaceae</taxon>
        <taxon>Limosilactobacillus</taxon>
    </lineage>
</organism>
<dbReference type="InterPro" id="IPR051917">
    <property type="entry name" value="Transposase-Integrase"/>
</dbReference>
<comment type="similarity">
    <text evidence="2">Belongs to the transposase IS30 family.</text>
</comment>
<name>A0A2K2TJA7_LIMFE</name>
<dbReference type="PROSITE" id="PS01043">
    <property type="entry name" value="TRANSPOSASE_IS30"/>
    <property type="match status" value="1"/>
</dbReference>
<dbReference type="GO" id="GO:0003677">
    <property type="term" value="F:DNA binding"/>
    <property type="evidence" value="ECO:0007669"/>
    <property type="project" value="UniProtKB-KW"/>
</dbReference>
<evidence type="ECO:0000313" key="7">
    <source>
        <dbReference type="EMBL" id="PNV58183.1"/>
    </source>
</evidence>
<evidence type="ECO:0000256" key="6">
    <source>
        <dbReference type="SAM" id="MobiDB-lite"/>
    </source>
</evidence>
<dbReference type="InterPro" id="IPR001584">
    <property type="entry name" value="Integrase_cat-core"/>
</dbReference>
<comment type="function">
    <text evidence="1">Required for the transposition of the insertion element.</text>
</comment>
<dbReference type="GO" id="GO:0004803">
    <property type="term" value="F:transposase activity"/>
    <property type="evidence" value="ECO:0007669"/>
    <property type="project" value="InterPro"/>
</dbReference>
<evidence type="ECO:0000256" key="4">
    <source>
        <dbReference type="ARBA" id="ARBA00023125"/>
    </source>
</evidence>
<dbReference type="GO" id="GO:0005829">
    <property type="term" value="C:cytosol"/>
    <property type="evidence" value="ECO:0007669"/>
    <property type="project" value="TreeGrafter"/>
</dbReference>
<dbReference type="RefSeq" id="WP_103205370.1">
    <property type="nucleotide sequence ID" value="NZ_CP067088.1"/>
</dbReference>
<protein>
    <submittedName>
        <fullName evidence="7">IS30 family transposase</fullName>
    </submittedName>
</protein>
<sequence>MTQANSSTINHYQQLTAEERGEIEAYLNTDMSQADIARRLHRSRSTISREIKRGTVQQRNSDYLFVHRYYADTSQLFYEQRRLNCHSKGLLSRCWLFFAMLTKELKKRPRIESVDSFVHIFGKKHPDKPCPSTPTVYRYIDQGKLNIHNIDLPAKLRRHVKSNRHSHSRKNKRLAGTSIDERPQSVTQRSEFGDWEGDLVKGKRQASEPALMTLTERRTRYEIIVKIPNYHADTCLNELQTTIDQHPGYFKTVTFDNGSEFKLLNQVRGAKIYFAHPYSPWERGSNENLNGLIREYIPKGESLHGFSRQTIANIQATLNQKHRKMLDYASAAELLHTVKAHS</sequence>
<dbReference type="PROSITE" id="PS50994">
    <property type="entry name" value="INTEGRASE"/>
    <property type="match status" value="1"/>
</dbReference>
<evidence type="ECO:0000256" key="5">
    <source>
        <dbReference type="ARBA" id="ARBA00023172"/>
    </source>
</evidence>
<dbReference type="InterPro" id="IPR036397">
    <property type="entry name" value="RNaseH_sf"/>
</dbReference>
<dbReference type="InterPro" id="IPR013324">
    <property type="entry name" value="RNA_pol_sigma_r3/r4-like"/>
</dbReference>
<evidence type="ECO:0000256" key="1">
    <source>
        <dbReference type="ARBA" id="ARBA00002190"/>
    </source>
</evidence>
<dbReference type="InterPro" id="IPR025246">
    <property type="entry name" value="IS30-like_HTH"/>
</dbReference>
<keyword evidence="4" id="KW-0238">DNA-binding</keyword>
<dbReference type="InterPro" id="IPR053392">
    <property type="entry name" value="Transposase_IS30-like"/>
</dbReference>
<dbReference type="Proteomes" id="UP000236514">
    <property type="component" value="Unassembled WGS sequence"/>
</dbReference>
<keyword evidence="3" id="KW-0815">Transposition</keyword>
<dbReference type="NCBIfam" id="NF033563">
    <property type="entry name" value="transpos_IS30"/>
    <property type="match status" value="1"/>
</dbReference>
<dbReference type="InterPro" id="IPR001598">
    <property type="entry name" value="Transposase_IS30_CS"/>
</dbReference>
<dbReference type="PANTHER" id="PTHR10948:SF23">
    <property type="entry name" value="TRANSPOSASE INSI FOR INSERTION SEQUENCE ELEMENT IS30A-RELATED"/>
    <property type="match status" value="1"/>
</dbReference>
<dbReference type="Gene3D" id="3.30.420.10">
    <property type="entry name" value="Ribonuclease H-like superfamily/Ribonuclease H"/>
    <property type="match status" value="1"/>
</dbReference>
<reference evidence="7 8" key="1">
    <citation type="submission" date="2018-01" db="EMBL/GenBank/DDBJ databases">
        <title>Draft genome sequence of the feruloyl esterase-producing strain Lactobacillus fermentum CRL 1446, isolated from artisanal goat milk cheese.</title>
        <authorList>
            <person name="Abeijon Mukdsi M.C."/>
            <person name="Saavedra L."/>
            <person name="Gauffin Cano M.P."/>
            <person name="Hebert E.M."/>
            <person name="Medina R.B."/>
        </authorList>
    </citation>
    <scope>NUCLEOTIDE SEQUENCE [LARGE SCALE GENOMIC DNA]</scope>
    <source>
        <strain evidence="7 8">CRL 1446</strain>
    </source>
</reference>
<evidence type="ECO:0000313" key="8">
    <source>
        <dbReference type="Proteomes" id="UP000236514"/>
    </source>
</evidence>
<comment type="caution">
    <text evidence="7">The sequence shown here is derived from an EMBL/GenBank/DDBJ whole genome shotgun (WGS) entry which is preliminary data.</text>
</comment>
<proteinExistence type="inferred from homology"/>
<dbReference type="EMBL" id="POTQ01000005">
    <property type="protein sequence ID" value="PNV58183.1"/>
    <property type="molecule type" value="Genomic_DNA"/>
</dbReference>
<dbReference type="SUPFAM" id="SSF88659">
    <property type="entry name" value="Sigma3 and sigma4 domains of RNA polymerase sigma factors"/>
    <property type="match status" value="1"/>
</dbReference>
<dbReference type="AlphaFoldDB" id="A0A2K2TJA7"/>
<dbReference type="Pfam" id="PF13936">
    <property type="entry name" value="HTH_38"/>
    <property type="match status" value="1"/>
</dbReference>
<dbReference type="InterPro" id="IPR012337">
    <property type="entry name" value="RNaseH-like_sf"/>
</dbReference>
<gene>
    <name evidence="7" type="ORF">C1Y38_03390</name>
</gene>
<dbReference type="GO" id="GO:0015074">
    <property type="term" value="P:DNA integration"/>
    <property type="evidence" value="ECO:0007669"/>
    <property type="project" value="InterPro"/>
</dbReference>
<dbReference type="SUPFAM" id="SSF53098">
    <property type="entry name" value="Ribonuclease H-like"/>
    <property type="match status" value="1"/>
</dbReference>
<accession>A0A2K2TJA7</accession>
<dbReference type="Gene3D" id="1.10.10.60">
    <property type="entry name" value="Homeodomain-like"/>
    <property type="match status" value="1"/>
</dbReference>
<feature type="compositionally biased region" description="Basic residues" evidence="6">
    <location>
        <begin position="159"/>
        <end position="173"/>
    </location>
</feature>
<dbReference type="GO" id="GO:0006313">
    <property type="term" value="P:DNA transposition"/>
    <property type="evidence" value="ECO:0007669"/>
    <property type="project" value="InterPro"/>
</dbReference>
<dbReference type="PANTHER" id="PTHR10948">
    <property type="entry name" value="TRANSPOSASE"/>
    <property type="match status" value="1"/>
</dbReference>
<evidence type="ECO:0000256" key="2">
    <source>
        <dbReference type="ARBA" id="ARBA00006363"/>
    </source>
</evidence>
<evidence type="ECO:0000256" key="3">
    <source>
        <dbReference type="ARBA" id="ARBA00022578"/>
    </source>
</evidence>
<feature type="region of interest" description="Disordered" evidence="6">
    <location>
        <begin position="159"/>
        <end position="190"/>
    </location>
</feature>
<keyword evidence="5" id="KW-0233">DNA recombination</keyword>